<evidence type="ECO:0000256" key="8">
    <source>
        <dbReference type="ARBA" id="ARBA00023212"/>
    </source>
</evidence>
<evidence type="ECO:0000256" key="12">
    <source>
        <dbReference type="SAM" id="Coils"/>
    </source>
</evidence>
<sequence length="387" mass="43874">MSAKEATALAKTQSGDSQKNHEVSQEKLLSDEAQCISRLLENCIVQVEIAATLPALQLDSVSDVVDKELRGLIKEHQILIGRLETLDGLKQESDGEQDGEAGEARAQLEKDIKNSVRDLLRVARVHPDAICGLRAELGMKEGESEYMLIKGLEKFQKLLPSLDYEELQQVSLSLDHNAIAVSLEEEAATAIKEIDAKISCDDNELKKCRRSLKELEEQPGRLLVDDKQYQSHMKSAQMKQAGIQQEIDQLNSQLNNLATNNRQAERELYDENEKLMEGIENMLRLFDNEMGKKQADLEMNGIGCEAEEEQLRTLEKSFSALELECNEIWEKRRLADAKRAEEMRELELKTKAAIIVQAAWRRYITRKSLKNKGKKKKNAKKGKKKTK</sequence>
<keyword evidence="6" id="KW-0282">Flagellum</keyword>
<dbReference type="Proteomes" id="UP001488805">
    <property type="component" value="Unassembled WGS sequence"/>
</dbReference>
<evidence type="ECO:0000256" key="4">
    <source>
        <dbReference type="ARBA" id="ARBA00021752"/>
    </source>
</evidence>
<evidence type="ECO:0000256" key="13">
    <source>
        <dbReference type="SAM" id="MobiDB-lite"/>
    </source>
</evidence>
<dbReference type="PANTHER" id="PTHR31598">
    <property type="entry name" value="IQ DOMAIN-CONTAINING PROTEIN D"/>
    <property type="match status" value="1"/>
</dbReference>
<evidence type="ECO:0000256" key="3">
    <source>
        <dbReference type="ARBA" id="ARBA00009071"/>
    </source>
</evidence>
<dbReference type="CDD" id="cd23767">
    <property type="entry name" value="IQCD"/>
    <property type="match status" value="1"/>
</dbReference>
<comment type="function">
    <text evidence="1">Component of the nexin-dynein regulatory complex (N-DRC), a key regulator of ciliary/flagellar motility which maintains the alignment and integrity of the distal axoneme and regulates microtubule sliding in motile axonemes.</text>
</comment>
<dbReference type="PANTHER" id="PTHR31598:SF1">
    <property type="entry name" value="DYNEIN REGULATORY COMPLEX PROTEIN 10"/>
    <property type="match status" value="1"/>
</dbReference>
<gene>
    <name evidence="14" type="ORF">VZT92_017662</name>
</gene>
<keyword evidence="15" id="KW-1185">Reference proteome</keyword>
<dbReference type="InterPro" id="IPR000048">
    <property type="entry name" value="IQ_motif_EF-hand-BS"/>
</dbReference>
<dbReference type="Pfam" id="PF00612">
    <property type="entry name" value="IQ"/>
    <property type="match status" value="1"/>
</dbReference>
<comment type="caution">
    <text evidence="14">The sequence shown here is derived from an EMBL/GenBank/DDBJ whole genome shotgun (WGS) entry which is preliminary data.</text>
</comment>
<dbReference type="EMBL" id="JBCEZU010000156">
    <property type="protein sequence ID" value="KAK9523762.1"/>
    <property type="molecule type" value="Genomic_DNA"/>
</dbReference>
<dbReference type="SMART" id="SM00015">
    <property type="entry name" value="IQ"/>
    <property type="match status" value="1"/>
</dbReference>
<keyword evidence="5" id="KW-0963">Cytoplasm</keyword>
<comment type="similarity">
    <text evidence="3">Belongs to the DRC10 family.</text>
</comment>
<evidence type="ECO:0000256" key="2">
    <source>
        <dbReference type="ARBA" id="ARBA00004611"/>
    </source>
</evidence>
<keyword evidence="7" id="KW-0969">Cilium</keyword>
<evidence type="ECO:0000256" key="9">
    <source>
        <dbReference type="ARBA" id="ARBA00023273"/>
    </source>
</evidence>
<evidence type="ECO:0000256" key="5">
    <source>
        <dbReference type="ARBA" id="ARBA00022490"/>
    </source>
</evidence>
<evidence type="ECO:0000256" key="10">
    <source>
        <dbReference type="ARBA" id="ARBA00032180"/>
    </source>
</evidence>
<evidence type="ECO:0000256" key="1">
    <source>
        <dbReference type="ARBA" id="ARBA00003029"/>
    </source>
</evidence>
<evidence type="ECO:0000256" key="7">
    <source>
        <dbReference type="ARBA" id="ARBA00023069"/>
    </source>
</evidence>
<evidence type="ECO:0000256" key="6">
    <source>
        <dbReference type="ARBA" id="ARBA00022846"/>
    </source>
</evidence>
<reference evidence="14 15" key="1">
    <citation type="journal article" date="2024" name="Genome Biol. Evol.">
        <title>Chromosome-level genome assembly of the viviparous eelpout Zoarces viviparus.</title>
        <authorList>
            <person name="Fuhrmann N."/>
            <person name="Brasseur M.V."/>
            <person name="Bakowski C.E."/>
            <person name="Podsiadlowski L."/>
            <person name="Prost S."/>
            <person name="Krehenwinkel H."/>
            <person name="Mayer C."/>
        </authorList>
    </citation>
    <scope>NUCLEOTIDE SEQUENCE [LARGE SCALE GENOMIC DNA]</scope>
    <source>
        <strain evidence="14">NO-MEL_2022_Ind0_liver</strain>
    </source>
</reference>
<feature type="coiled-coil region" evidence="12">
    <location>
        <begin position="198"/>
        <end position="274"/>
    </location>
</feature>
<comment type="subunit">
    <text evidence="11">Component of the nexin-dynein regulatory complex (N-DRC). Interacts with CFAP52.</text>
</comment>
<evidence type="ECO:0000313" key="15">
    <source>
        <dbReference type="Proteomes" id="UP001488805"/>
    </source>
</evidence>
<evidence type="ECO:0000313" key="14">
    <source>
        <dbReference type="EMBL" id="KAK9523762.1"/>
    </source>
</evidence>
<dbReference type="PROSITE" id="PS50096">
    <property type="entry name" value="IQ"/>
    <property type="match status" value="1"/>
</dbReference>
<keyword evidence="8" id="KW-0206">Cytoskeleton</keyword>
<feature type="region of interest" description="Disordered" evidence="13">
    <location>
        <begin position="1"/>
        <end position="24"/>
    </location>
</feature>
<organism evidence="14 15">
    <name type="scientific">Zoarces viviparus</name>
    <name type="common">Viviparous eelpout</name>
    <name type="synonym">Blennius viviparus</name>
    <dbReference type="NCBI Taxonomy" id="48416"/>
    <lineage>
        <taxon>Eukaryota</taxon>
        <taxon>Metazoa</taxon>
        <taxon>Chordata</taxon>
        <taxon>Craniata</taxon>
        <taxon>Vertebrata</taxon>
        <taxon>Euteleostomi</taxon>
        <taxon>Actinopterygii</taxon>
        <taxon>Neopterygii</taxon>
        <taxon>Teleostei</taxon>
        <taxon>Neoteleostei</taxon>
        <taxon>Acanthomorphata</taxon>
        <taxon>Eupercaria</taxon>
        <taxon>Perciformes</taxon>
        <taxon>Cottioidei</taxon>
        <taxon>Zoarcales</taxon>
        <taxon>Zoarcidae</taxon>
        <taxon>Zoarcinae</taxon>
        <taxon>Zoarces</taxon>
    </lineage>
</organism>
<dbReference type="AlphaFoldDB" id="A0AAW1ENN5"/>
<dbReference type="InterPro" id="IPR042815">
    <property type="entry name" value="DRC10"/>
</dbReference>
<name>A0AAW1ENN5_ZOAVI</name>
<comment type="subcellular location">
    <subcellularLocation>
        <location evidence="2">Cytoplasm</location>
        <location evidence="2">Cytoskeleton</location>
        <location evidence="2">Flagellum axoneme</location>
    </subcellularLocation>
</comment>
<keyword evidence="9" id="KW-0966">Cell projection</keyword>
<protein>
    <recommendedName>
        <fullName evidence="4">Dynein regulatory complex protein 10</fullName>
    </recommendedName>
    <alternativeName>
        <fullName evidence="10">IQ domain-containing protein D</fullName>
    </alternativeName>
</protein>
<accession>A0AAW1ENN5</accession>
<feature type="region of interest" description="Disordered" evidence="13">
    <location>
        <begin position="367"/>
        <end position="387"/>
    </location>
</feature>
<evidence type="ECO:0000256" key="11">
    <source>
        <dbReference type="ARBA" id="ARBA00046836"/>
    </source>
</evidence>
<keyword evidence="12" id="KW-0175">Coiled coil</keyword>
<proteinExistence type="inferred from homology"/>